<comment type="subcellular location">
    <subcellularLocation>
        <location evidence="1">Cell membrane</location>
        <topology evidence="1">Peripheral membrane protein</topology>
    </subcellularLocation>
</comment>
<evidence type="ECO:0000256" key="5">
    <source>
        <dbReference type="ARBA" id="ARBA00022741"/>
    </source>
</evidence>
<dbReference type="PANTHER" id="PTHR43297">
    <property type="entry name" value="OLIGOPEPTIDE TRANSPORT ATP-BINDING PROTEIN APPD"/>
    <property type="match status" value="1"/>
</dbReference>
<evidence type="ECO:0000259" key="8">
    <source>
        <dbReference type="PROSITE" id="PS50893"/>
    </source>
</evidence>
<dbReference type="NCBIfam" id="TIGR01727">
    <property type="entry name" value="oligo_HPY"/>
    <property type="match status" value="1"/>
</dbReference>
<keyword evidence="6 9" id="KW-0067">ATP-binding</keyword>
<dbReference type="FunFam" id="3.40.50.300:FF:000016">
    <property type="entry name" value="Oligopeptide ABC transporter ATP-binding component"/>
    <property type="match status" value="1"/>
</dbReference>
<keyword evidence="5" id="KW-0547">Nucleotide-binding</keyword>
<dbReference type="CDD" id="cd03257">
    <property type="entry name" value="ABC_NikE_OppD_transporters"/>
    <property type="match status" value="1"/>
</dbReference>
<gene>
    <name evidence="9" type="ORF">ATK36_4794</name>
</gene>
<dbReference type="EMBL" id="PDJK01000002">
    <property type="protein sequence ID" value="PFG49632.1"/>
    <property type="molecule type" value="Genomic_DNA"/>
</dbReference>
<feature type="domain" description="ABC transporter" evidence="8">
    <location>
        <begin position="7"/>
        <end position="258"/>
    </location>
</feature>
<evidence type="ECO:0000256" key="3">
    <source>
        <dbReference type="ARBA" id="ARBA00022448"/>
    </source>
</evidence>
<dbReference type="PROSITE" id="PS50893">
    <property type="entry name" value="ABC_TRANSPORTER_2"/>
    <property type="match status" value="1"/>
</dbReference>
<evidence type="ECO:0000313" key="10">
    <source>
        <dbReference type="Proteomes" id="UP000243542"/>
    </source>
</evidence>
<dbReference type="RefSeq" id="WP_098513495.1">
    <property type="nucleotide sequence ID" value="NZ_JBIAKZ010000004.1"/>
</dbReference>
<dbReference type="GO" id="GO:0016887">
    <property type="term" value="F:ATP hydrolysis activity"/>
    <property type="evidence" value="ECO:0007669"/>
    <property type="project" value="InterPro"/>
</dbReference>
<comment type="similarity">
    <text evidence="2">Belongs to the ABC transporter superfamily.</text>
</comment>
<dbReference type="AlphaFoldDB" id="A0A2A9FGC5"/>
<name>A0A2A9FGC5_9PSEU</name>
<dbReference type="Pfam" id="PF08352">
    <property type="entry name" value="oligo_HPY"/>
    <property type="match status" value="1"/>
</dbReference>
<dbReference type="SUPFAM" id="SSF52540">
    <property type="entry name" value="P-loop containing nucleoside triphosphate hydrolases"/>
    <property type="match status" value="1"/>
</dbReference>
<dbReference type="Pfam" id="PF00005">
    <property type="entry name" value="ABC_tran"/>
    <property type="match status" value="1"/>
</dbReference>
<reference evidence="9 10" key="1">
    <citation type="submission" date="2017-10" db="EMBL/GenBank/DDBJ databases">
        <title>Sequencing the genomes of 1000 actinobacteria strains.</title>
        <authorList>
            <person name="Klenk H.-P."/>
        </authorList>
    </citation>
    <scope>NUCLEOTIDE SEQUENCE [LARGE SCALE GENOMIC DNA]</scope>
    <source>
        <strain evidence="9 10">DSM 46092</strain>
    </source>
</reference>
<organism evidence="9 10">
    <name type="scientific">Amycolatopsis sulphurea</name>
    <dbReference type="NCBI Taxonomy" id="76022"/>
    <lineage>
        <taxon>Bacteria</taxon>
        <taxon>Bacillati</taxon>
        <taxon>Actinomycetota</taxon>
        <taxon>Actinomycetes</taxon>
        <taxon>Pseudonocardiales</taxon>
        <taxon>Pseudonocardiaceae</taxon>
        <taxon>Amycolatopsis</taxon>
    </lineage>
</organism>
<dbReference type="InterPro" id="IPR003593">
    <property type="entry name" value="AAA+_ATPase"/>
</dbReference>
<dbReference type="GO" id="GO:0005524">
    <property type="term" value="F:ATP binding"/>
    <property type="evidence" value="ECO:0007669"/>
    <property type="project" value="UniProtKB-KW"/>
</dbReference>
<dbReference type="GO" id="GO:0015833">
    <property type="term" value="P:peptide transport"/>
    <property type="evidence" value="ECO:0007669"/>
    <property type="project" value="InterPro"/>
</dbReference>
<evidence type="ECO:0000256" key="1">
    <source>
        <dbReference type="ARBA" id="ARBA00004202"/>
    </source>
</evidence>
<dbReference type="InterPro" id="IPR050388">
    <property type="entry name" value="ABC_Ni/Peptide_Import"/>
</dbReference>
<dbReference type="SMART" id="SM00382">
    <property type="entry name" value="AAA"/>
    <property type="match status" value="1"/>
</dbReference>
<accession>A0A2A9FGC5</accession>
<dbReference type="PANTHER" id="PTHR43297:SF2">
    <property type="entry name" value="DIPEPTIDE TRANSPORT ATP-BINDING PROTEIN DPPD"/>
    <property type="match status" value="1"/>
</dbReference>
<dbReference type="Gene3D" id="3.40.50.300">
    <property type="entry name" value="P-loop containing nucleotide triphosphate hydrolases"/>
    <property type="match status" value="1"/>
</dbReference>
<evidence type="ECO:0000313" key="9">
    <source>
        <dbReference type="EMBL" id="PFG49632.1"/>
    </source>
</evidence>
<dbReference type="InterPro" id="IPR017871">
    <property type="entry name" value="ABC_transporter-like_CS"/>
</dbReference>
<keyword evidence="3" id="KW-0813">Transport</keyword>
<evidence type="ECO:0000256" key="7">
    <source>
        <dbReference type="ARBA" id="ARBA00023136"/>
    </source>
</evidence>
<proteinExistence type="inferred from homology"/>
<evidence type="ECO:0000256" key="2">
    <source>
        <dbReference type="ARBA" id="ARBA00005417"/>
    </source>
</evidence>
<dbReference type="PROSITE" id="PS00211">
    <property type="entry name" value="ABC_TRANSPORTER_1"/>
    <property type="match status" value="1"/>
</dbReference>
<dbReference type="InterPro" id="IPR013563">
    <property type="entry name" value="Oligopep_ABC_C"/>
</dbReference>
<evidence type="ECO:0000256" key="6">
    <source>
        <dbReference type="ARBA" id="ARBA00022840"/>
    </source>
</evidence>
<dbReference type="GO" id="GO:0005886">
    <property type="term" value="C:plasma membrane"/>
    <property type="evidence" value="ECO:0007669"/>
    <property type="project" value="UniProtKB-SubCell"/>
</dbReference>
<dbReference type="Proteomes" id="UP000243542">
    <property type="component" value="Unassembled WGS sequence"/>
</dbReference>
<dbReference type="InterPro" id="IPR003439">
    <property type="entry name" value="ABC_transporter-like_ATP-bd"/>
</dbReference>
<keyword evidence="7" id="KW-0472">Membrane</keyword>
<comment type="caution">
    <text evidence="9">The sequence shown here is derived from an EMBL/GenBank/DDBJ whole genome shotgun (WGS) entry which is preliminary data.</text>
</comment>
<protein>
    <submittedName>
        <fullName evidence="9">Peptide/nickel transport system ATP-binding protein/peptide/nickel transport system ATP-binding protein/oligopeptide transport system ATP-binding protein</fullName>
    </submittedName>
</protein>
<keyword evidence="10" id="KW-1185">Reference proteome</keyword>
<sequence>MNEQLVLEVNDLRTQFGSGPGCVHAVRGVDLKIKKGEKVGLVGESGSGKSALALSIMGLIGPAGQVSGGTIAINGQVIDQQDERQMSRVRGANISLVYQDPMAALDPVWTIGGQMGEAIRRHNRRISRAALRARIVELLRAVEVPDAEHRLNSYPMQYSGGMRQRVLIAMAIANEPELIIADEPTTALDVTTQAQVLDLLQRLADSHDTAVLLVTHNMGVVAQFCDRVMVMYAGRIVEEAESRALFAHQAHPYTEALLKAVLHPDRLPEGRLPSIPGTPPPLHQLPAGCAFAARCPQRGEPCTALDPQLIELSDVGYSGGAACHFSRQRVVDRRTERGNTP</sequence>
<evidence type="ECO:0000256" key="4">
    <source>
        <dbReference type="ARBA" id="ARBA00022475"/>
    </source>
</evidence>
<dbReference type="InterPro" id="IPR027417">
    <property type="entry name" value="P-loop_NTPase"/>
</dbReference>
<keyword evidence="4" id="KW-1003">Cell membrane</keyword>